<dbReference type="GO" id="GO:0061630">
    <property type="term" value="F:ubiquitin protein ligase activity"/>
    <property type="evidence" value="ECO:0000318"/>
    <property type="project" value="GO_Central"/>
</dbReference>
<dbReference type="InParanoid" id="A0A251S432"/>
<dbReference type="Gene3D" id="3.30.40.10">
    <property type="entry name" value="Zinc/RING finger domain, C3HC4 (zinc finger)"/>
    <property type="match status" value="1"/>
</dbReference>
<sequence length="107" mass="11818">MCLLYYAACHLPEIILVKLASENGLSETELDKLLKTTGHELGLVTECSNFFLDDIKSEQPARVVPGCNHGFHLQCADTWFAKKSSLSCLPEQTGPEFVSDETKTNPC</sequence>
<dbReference type="EMBL" id="MNCJ02000330">
    <property type="protein sequence ID" value="KAF5762676.1"/>
    <property type="molecule type" value="Genomic_DNA"/>
</dbReference>
<dbReference type="InterPro" id="IPR013083">
    <property type="entry name" value="Znf_RING/FYVE/PHD"/>
</dbReference>
<dbReference type="Gramene" id="mRNA:HanXRQr2_Chr15g0671691">
    <property type="protein sequence ID" value="CDS:HanXRQr2_Chr15g0671691.1"/>
    <property type="gene ID" value="HanXRQr2_Chr15g0671691"/>
</dbReference>
<accession>A0A251S432</accession>
<reference evidence="1" key="3">
    <citation type="submission" date="2020-06" db="EMBL/GenBank/DDBJ databases">
        <title>Helianthus annuus Genome sequencing and assembly Release 2.</title>
        <authorList>
            <person name="Gouzy J."/>
            <person name="Langlade N."/>
            <person name="Munos S."/>
        </authorList>
    </citation>
    <scope>NUCLEOTIDE SEQUENCE</scope>
    <source>
        <tissue evidence="1">Leaves</tissue>
    </source>
</reference>
<reference evidence="2" key="2">
    <citation type="submission" date="2017-02" db="EMBL/GenBank/DDBJ databases">
        <title>Sunflower complete genome.</title>
        <authorList>
            <person name="Langlade N."/>
            <person name="Munos S."/>
        </authorList>
    </citation>
    <scope>NUCLEOTIDE SEQUENCE [LARGE SCALE GENOMIC DNA]</scope>
    <source>
        <tissue evidence="2">Leaves</tissue>
    </source>
</reference>
<keyword evidence="3" id="KW-1185">Reference proteome</keyword>
<name>A0A251S432_HELAN</name>
<evidence type="ECO:0000313" key="1">
    <source>
        <dbReference type="EMBL" id="KAF5762676.1"/>
    </source>
</evidence>
<dbReference type="Proteomes" id="UP000215914">
    <property type="component" value="Chromosome 15"/>
</dbReference>
<proteinExistence type="predicted"/>
<gene>
    <name evidence="2" type="ORF">HannXRQ_Chr15g0463381</name>
    <name evidence="1" type="ORF">HanXRQr2_Chr15g0671691</name>
</gene>
<reference evidence="1 3" key="1">
    <citation type="journal article" date="2017" name="Nature">
        <title>The sunflower genome provides insights into oil metabolism, flowering and Asterid evolution.</title>
        <authorList>
            <person name="Badouin H."/>
            <person name="Gouzy J."/>
            <person name="Grassa C.J."/>
            <person name="Murat F."/>
            <person name="Staton S.E."/>
            <person name="Cottret L."/>
            <person name="Lelandais-Briere C."/>
            <person name="Owens G.L."/>
            <person name="Carrere S."/>
            <person name="Mayjonade B."/>
            <person name="Legrand L."/>
            <person name="Gill N."/>
            <person name="Kane N.C."/>
            <person name="Bowers J.E."/>
            <person name="Hubner S."/>
            <person name="Bellec A."/>
            <person name="Berard A."/>
            <person name="Berges H."/>
            <person name="Blanchet N."/>
            <person name="Boniface M.C."/>
            <person name="Brunel D."/>
            <person name="Catrice O."/>
            <person name="Chaidir N."/>
            <person name="Claudel C."/>
            <person name="Donnadieu C."/>
            <person name="Faraut T."/>
            <person name="Fievet G."/>
            <person name="Helmstetter N."/>
            <person name="King M."/>
            <person name="Knapp S.J."/>
            <person name="Lai Z."/>
            <person name="Le Paslier M.C."/>
            <person name="Lippi Y."/>
            <person name="Lorenzon L."/>
            <person name="Mandel J.R."/>
            <person name="Marage G."/>
            <person name="Marchand G."/>
            <person name="Marquand E."/>
            <person name="Bret-Mestries E."/>
            <person name="Morien E."/>
            <person name="Nambeesan S."/>
            <person name="Nguyen T."/>
            <person name="Pegot-Espagnet P."/>
            <person name="Pouilly N."/>
            <person name="Raftis F."/>
            <person name="Sallet E."/>
            <person name="Schiex T."/>
            <person name="Thomas J."/>
            <person name="Vandecasteele C."/>
            <person name="Vares D."/>
            <person name="Vear F."/>
            <person name="Vautrin S."/>
            <person name="Crespi M."/>
            <person name="Mangin B."/>
            <person name="Burke J.M."/>
            <person name="Salse J."/>
            <person name="Munos S."/>
            <person name="Vincourt P."/>
            <person name="Rieseberg L.H."/>
            <person name="Langlade N.B."/>
        </authorList>
    </citation>
    <scope>NUCLEOTIDE SEQUENCE [LARGE SCALE GENOMIC DNA]</scope>
    <source>
        <strain evidence="3">cv. SF193</strain>
        <tissue evidence="1">Leaves</tissue>
    </source>
</reference>
<evidence type="ECO:0000313" key="2">
    <source>
        <dbReference type="EMBL" id="OTF93626.1"/>
    </source>
</evidence>
<dbReference type="SUPFAM" id="SSF57850">
    <property type="entry name" value="RING/U-box"/>
    <property type="match status" value="1"/>
</dbReference>
<evidence type="ECO:0000313" key="3">
    <source>
        <dbReference type="Proteomes" id="UP000215914"/>
    </source>
</evidence>
<dbReference type="EMBL" id="CM007904">
    <property type="protein sequence ID" value="OTF93626.1"/>
    <property type="molecule type" value="Genomic_DNA"/>
</dbReference>
<organism evidence="2 3">
    <name type="scientific">Helianthus annuus</name>
    <name type="common">Common sunflower</name>
    <dbReference type="NCBI Taxonomy" id="4232"/>
    <lineage>
        <taxon>Eukaryota</taxon>
        <taxon>Viridiplantae</taxon>
        <taxon>Streptophyta</taxon>
        <taxon>Embryophyta</taxon>
        <taxon>Tracheophyta</taxon>
        <taxon>Spermatophyta</taxon>
        <taxon>Magnoliopsida</taxon>
        <taxon>eudicotyledons</taxon>
        <taxon>Gunneridae</taxon>
        <taxon>Pentapetalae</taxon>
        <taxon>asterids</taxon>
        <taxon>campanulids</taxon>
        <taxon>Asterales</taxon>
        <taxon>Asteraceae</taxon>
        <taxon>Asteroideae</taxon>
        <taxon>Heliantheae alliance</taxon>
        <taxon>Heliantheae</taxon>
        <taxon>Helianthus</taxon>
    </lineage>
</organism>
<dbReference type="AlphaFoldDB" id="A0A251S432"/>
<protein>
    <submittedName>
        <fullName evidence="1 2">Zinc finger, RING/FYVE/PHD-type</fullName>
    </submittedName>
</protein>